<evidence type="ECO:0000313" key="8">
    <source>
        <dbReference type="Proteomes" id="UP000229916"/>
    </source>
</evidence>
<comment type="subcellular location">
    <subcellularLocation>
        <location evidence="5">Cell membrane</location>
        <topology evidence="5">Multi-pass membrane protein</topology>
    </subcellularLocation>
    <subcellularLocation>
        <location evidence="1">Membrane</location>
        <topology evidence="1">Multi-pass membrane protein</topology>
    </subcellularLocation>
</comment>
<dbReference type="InterPro" id="IPR013525">
    <property type="entry name" value="ABC2_TM"/>
</dbReference>
<dbReference type="InterPro" id="IPR051784">
    <property type="entry name" value="Nod_factor_ABC_transporter"/>
</dbReference>
<dbReference type="PANTHER" id="PTHR43229">
    <property type="entry name" value="NODULATION PROTEIN J"/>
    <property type="match status" value="1"/>
</dbReference>
<evidence type="ECO:0000259" key="6">
    <source>
        <dbReference type="PROSITE" id="PS51012"/>
    </source>
</evidence>
<comment type="caution">
    <text evidence="5">Lacks conserved residue(s) required for the propagation of feature annotation.</text>
</comment>
<organism evidence="7 8">
    <name type="scientific">candidate division WWE3 bacterium CG06_land_8_20_14_3_00_42_16</name>
    <dbReference type="NCBI Taxonomy" id="1975083"/>
    <lineage>
        <taxon>Bacteria</taxon>
        <taxon>Katanobacteria</taxon>
    </lineage>
</organism>
<feature type="transmembrane region" description="Helical" evidence="5">
    <location>
        <begin position="222"/>
        <end position="245"/>
    </location>
</feature>
<keyword evidence="3 5" id="KW-1133">Transmembrane helix</keyword>
<comment type="caution">
    <text evidence="7">The sequence shown here is derived from an EMBL/GenBank/DDBJ whole genome shotgun (WGS) entry which is preliminary data.</text>
</comment>
<feature type="transmembrane region" description="Helical" evidence="5">
    <location>
        <begin position="172"/>
        <end position="190"/>
    </location>
</feature>
<proteinExistence type="inferred from homology"/>
<feature type="domain" description="ABC transmembrane type-2" evidence="6">
    <location>
        <begin position="22"/>
        <end position="248"/>
    </location>
</feature>
<keyword evidence="4 5" id="KW-0472">Membrane</keyword>
<keyword evidence="5" id="KW-1003">Cell membrane</keyword>
<evidence type="ECO:0000313" key="7">
    <source>
        <dbReference type="EMBL" id="PIU69027.1"/>
    </source>
</evidence>
<dbReference type="Pfam" id="PF01061">
    <property type="entry name" value="ABC2_membrane"/>
    <property type="match status" value="1"/>
</dbReference>
<keyword evidence="5" id="KW-0813">Transport</keyword>
<reference evidence="8" key="1">
    <citation type="submission" date="2017-09" db="EMBL/GenBank/DDBJ databases">
        <title>Depth-based differentiation of microbial function through sediment-hosted aquifers and enrichment of novel symbionts in the deep terrestrial subsurface.</title>
        <authorList>
            <person name="Probst A.J."/>
            <person name="Ladd B."/>
            <person name="Jarett J.K."/>
            <person name="Geller-Mcgrath D.E."/>
            <person name="Sieber C.M.K."/>
            <person name="Emerson J.B."/>
            <person name="Anantharaman K."/>
            <person name="Thomas B.C."/>
            <person name="Malmstrom R."/>
            <person name="Stieglmeier M."/>
            <person name="Klingl A."/>
            <person name="Woyke T."/>
            <person name="Ryan C.M."/>
            <person name="Banfield J.F."/>
        </authorList>
    </citation>
    <scope>NUCLEOTIDE SEQUENCE [LARGE SCALE GENOMIC DNA]</scope>
</reference>
<feature type="transmembrane region" description="Helical" evidence="5">
    <location>
        <begin position="52"/>
        <end position="70"/>
    </location>
</feature>
<dbReference type="PANTHER" id="PTHR43229:SF2">
    <property type="entry name" value="NODULATION PROTEIN J"/>
    <property type="match status" value="1"/>
</dbReference>
<evidence type="ECO:0000256" key="4">
    <source>
        <dbReference type="ARBA" id="ARBA00023136"/>
    </source>
</evidence>
<dbReference type="Proteomes" id="UP000229916">
    <property type="component" value="Unassembled WGS sequence"/>
</dbReference>
<keyword evidence="2 5" id="KW-0812">Transmembrane</keyword>
<sequence length="262" mass="30120">MNLTRIKGIILRHLFLFKHSWERVSDSFYWPAMDIVLWGLTSLYIQKSQNQVSGLVMVFLTGLIFWQVVWRGQYELTVNLLEELWNQNMVNVFCSPLKLSEWVTGMIGLGFIKMLGSLIFAIVLTLILYTVNLFSFGWLLIPFLILLLMSGWWVGLLVSGAIVRFGRQIQTLAWAGVFILAPFSAIYYPVSALPFWAQIIARMTPISYIFEGMRKVVQSGKIPIFEFLLSFILNLVYLVISVIVFRQAFAKSKELGLSRLDD</sequence>
<protein>
    <recommendedName>
        <fullName evidence="5">Transport permease protein</fullName>
    </recommendedName>
</protein>
<evidence type="ECO:0000256" key="2">
    <source>
        <dbReference type="ARBA" id="ARBA00022692"/>
    </source>
</evidence>
<gene>
    <name evidence="7" type="ORF">COS81_01610</name>
</gene>
<evidence type="ECO:0000256" key="5">
    <source>
        <dbReference type="RuleBase" id="RU361157"/>
    </source>
</evidence>
<name>A0A2M7ANS3_UNCKA</name>
<accession>A0A2M7ANS3</accession>
<dbReference type="EMBL" id="PEWD01000035">
    <property type="protein sequence ID" value="PIU69027.1"/>
    <property type="molecule type" value="Genomic_DNA"/>
</dbReference>
<evidence type="ECO:0000256" key="1">
    <source>
        <dbReference type="ARBA" id="ARBA00004141"/>
    </source>
</evidence>
<dbReference type="InterPro" id="IPR047817">
    <property type="entry name" value="ABC2_TM_bact-type"/>
</dbReference>
<comment type="similarity">
    <text evidence="5">Belongs to the ABC-2 integral membrane protein family.</text>
</comment>
<feature type="transmembrane region" description="Helical" evidence="5">
    <location>
        <begin position="118"/>
        <end position="138"/>
    </location>
</feature>
<evidence type="ECO:0000256" key="3">
    <source>
        <dbReference type="ARBA" id="ARBA00022989"/>
    </source>
</evidence>
<feature type="transmembrane region" description="Helical" evidence="5">
    <location>
        <begin position="144"/>
        <end position="165"/>
    </location>
</feature>
<dbReference type="PROSITE" id="PS51012">
    <property type="entry name" value="ABC_TM2"/>
    <property type="match status" value="1"/>
</dbReference>
<dbReference type="GO" id="GO:0016020">
    <property type="term" value="C:membrane"/>
    <property type="evidence" value="ECO:0007669"/>
    <property type="project" value="UniProtKB-SubCell"/>
</dbReference>
<dbReference type="GO" id="GO:0140359">
    <property type="term" value="F:ABC-type transporter activity"/>
    <property type="evidence" value="ECO:0007669"/>
    <property type="project" value="InterPro"/>
</dbReference>
<dbReference type="AlphaFoldDB" id="A0A2M7ANS3"/>